<dbReference type="GO" id="GO:0016020">
    <property type="term" value="C:membrane"/>
    <property type="evidence" value="ECO:0007669"/>
    <property type="project" value="UniProtKB-SubCell"/>
</dbReference>
<dbReference type="Proteomes" id="UP000194137">
    <property type="component" value="Chromosome"/>
</dbReference>
<dbReference type="OrthoDB" id="9798343at2"/>
<evidence type="ECO:0000256" key="2">
    <source>
        <dbReference type="ARBA" id="ARBA00022692"/>
    </source>
</evidence>
<evidence type="ECO:0000256" key="1">
    <source>
        <dbReference type="ARBA" id="ARBA00004370"/>
    </source>
</evidence>
<dbReference type="RefSeq" id="WP_086087513.1">
    <property type="nucleotide sequence ID" value="NZ_CP021112.1"/>
</dbReference>
<organism evidence="7 8">
    <name type="scientific">Pseudorhodoplanes sinuspersici</name>
    <dbReference type="NCBI Taxonomy" id="1235591"/>
    <lineage>
        <taxon>Bacteria</taxon>
        <taxon>Pseudomonadati</taxon>
        <taxon>Pseudomonadota</taxon>
        <taxon>Alphaproteobacteria</taxon>
        <taxon>Hyphomicrobiales</taxon>
        <taxon>Pseudorhodoplanes</taxon>
    </lineage>
</organism>
<dbReference type="PIRSF" id="PIRSF031802">
    <property type="entry name" value="UCP031802"/>
    <property type="match status" value="1"/>
</dbReference>
<gene>
    <name evidence="7" type="ORF">CAK95_08410</name>
</gene>
<dbReference type="EMBL" id="CP021112">
    <property type="protein sequence ID" value="ARP99104.1"/>
    <property type="molecule type" value="Genomic_DNA"/>
</dbReference>
<keyword evidence="4 6" id="KW-0472">Membrane</keyword>
<protein>
    <submittedName>
        <fullName evidence="7">Uncharacterized protein</fullName>
    </submittedName>
</protein>
<keyword evidence="8" id="KW-1185">Reference proteome</keyword>
<evidence type="ECO:0000256" key="5">
    <source>
        <dbReference type="SAM" id="MobiDB-lite"/>
    </source>
</evidence>
<name>A0A1W6ZQR9_9HYPH</name>
<accession>A0A1W6ZQR9</accession>
<evidence type="ECO:0000313" key="8">
    <source>
        <dbReference type="Proteomes" id="UP000194137"/>
    </source>
</evidence>
<evidence type="ECO:0000256" key="3">
    <source>
        <dbReference type="ARBA" id="ARBA00022989"/>
    </source>
</evidence>
<dbReference type="InterPro" id="IPR010817">
    <property type="entry name" value="HemY_N"/>
</dbReference>
<feature type="region of interest" description="Disordered" evidence="5">
    <location>
        <begin position="456"/>
        <end position="530"/>
    </location>
</feature>
<reference evidence="7 8" key="1">
    <citation type="submission" date="2017-05" db="EMBL/GenBank/DDBJ databases">
        <title>Full genome sequence of Pseudorhodoplanes sinuspersici.</title>
        <authorList>
            <person name="Dastgheib S.M.M."/>
            <person name="Shavandi M."/>
            <person name="Tirandaz H."/>
        </authorList>
    </citation>
    <scope>NUCLEOTIDE SEQUENCE [LARGE SCALE GENOMIC DNA]</scope>
    <source>
        <strain evidence="7 8">RIPI110</strain>
    </source>
</reference>
<comment type="subcellular location">
    <subcellularLocation>
        <location evidence="1">Membrane</location>
    </subcellularLocation>
</comment>
<keyword evidence="2 6" id="KW-0812">Transmembrane</keyword>
<dbReference type="KEGG" id="psin:CAK95_08410"/>
<dbReference type="AlphaFoldDB" id="A0A1W6ZQR9"/>
<evidence type="ECO:0000256" key="4">
    <source>
        <dbReference type="ARBA" id="ARBA00023136"/>
    </source>
</evidence>
<evidence type="ECO:0000313" key="7">
    <source>
        <dbReference type="EMBL" id="ARP99104.1"/>
    </source>
</evidence>
<feature type="transmembrane region" description="Helical" evidence="6">
    <location>
        <begin position="41"/>
        <end position="62"/>
    </location>
</feature>
<dbReference type="SUPFAM" id="SSF48452">
    <property type="entry name" value="TPR-like"/>
    <property type="match status" value="1"/>
</dbReference>
<evidence type="ECO:0000256" key="6">
    <source>
        <dbReference type="SAM" id="Phobius"/>
    </source>
</evidence>
<dbReference type="Pfam" id="PF07219">
    <property type="entry name" value="HemY_N"/>
    <property type="match status" value="1"/>
</dbReference>
<dbReference type="Gene3D" id="1.25.40.10">
    <property type="entry name" value="Tetratricopeptide repeat domain"/>
    <property type="match status" value="2"/>
</dbReference>
<dbReference type="STRING" id="1235591.CAK95_08410"/>
<proteinExistence type="predicted"/>
<sequence length="530" mass="57666">MIRVAIFLVVLGLIALGVTWIADRPGEVAITWLGWRIETSLMVMLAILLLVIAASIVIWSILRGLWRSPGRIAAAMRNRREERGRRAIMRGLIAVGAGDTRTAQRHADDVRKIAPHEPLALLLSAQSAQLAGDRAEAERTFRAMTQHEPTRLLGLRGLFIEAQRRDDMADARLYAEEAAKIAPSLPWAGQAVLQIRCASGDFAGALDMLERNRASGALDRNTFKRQRAVLLTAHALALEDSDRETAKALVFEAVKLAPDLAPAAALAARFLAENGELRKATRVIERAWQVSPHPDLAETYVYLRFGDSALDRLNRARKLASLAPGNIEGALALARAAINAREFPEARRAIAPYLAQPSQRVALLMADLEQAESANEGRAREWTARAVHALRDPAWTADGFVSDRWLPISPVSGRIDAFEWKAPVAEIASAAPYVDEVAASEIETPPAPVIDAKPLIEPAPDPVTQAEPLPPEPARPAAEPVRERRHAAPVKAEAIVPIAPVPDDPGANPEHETDPTPESPASAPAWKRMF</sequence>
<keyword evidence="3 6" id="KW-1133">Transmembrane helix</keyword>
<dbReference type="InterPro" id="IPR011990">
    <property type="entry name" value="TPR-like_helical_dom_sf"/>
</dbReference>
<dbReference type="InterPro" id="IPR016982">
    <property type="entry name" value="Mms48"/>
</dbReference>